<keyword evidence="2" id="KW-1185">Reference proteome</keyword>
<protein>
    <submittedName>
        <fullName evidence="1">Uncharacterized protein</fullName>
    </submittedName>
</protein>
<dbReference type="Proteomes" id="UP000191672">
    <property type="component" value="Unassembled WGS sequence"/>
</dbReference>
<evidence type="ECO:0000313" key="1">
    <source>
        <dbReference type="EMBL" id="OQD89915.1"/>
    </source>
</evidence>
<reference evidence="2" key="1">
    <citation type="journal article" date="2017" name="Nat. Microbiol.">
        <title>Global analysis of biosynthetic gene clusters reveals vast potential of secondary metabolite production in Penicillium species.</title>
        <authorList>
            <person name="Nielsen J.C."/>
            <person name="Grijseels S."/>
            <person name="Prigent S."/>
            <person name="Ji B."/>
            <person name="Dainat J."/>
            <person name="Nielsen K.F."/>
            <person name="Frisvad J.C."/>
            <person name="Workman M."/>
            <person name="Nielsen J."/>
        </authorList>
    </citation>
    <scope>NUCLEOTIDE SEQUENCE [LARGE SCALE GENOMIC DNA]</scope>
    <source>
        <strain evidence="2">IBT 31811</strain>
    </source>
</reference>
<evidence type="ECO:0000313" key="2">
    <source>
        <dbReference type="Proteomes" id="UP000191672"/>
    </source>
</evidence>
<accession>A0A1V6QL38</accession>
<organism evidence="1 2">
    <name type="scientific">Penicillium antarcticum</name>
    <dbReference type="NCBI Taxonomy" id="416450"/>
    <lineage>
        <taxon>Eukaryota</taxon>
        <taxon>Fungi</taxon>
        <taxon>Dikarya</taxon>
        <taxon>Ascomycota</taxon>
        <taxon>Pezizomycotina</taxon>
        <taxon>Eurotiomycetes</taxon>
        <taxon>Eurotiomycetidae</taxon>
        <taxon>Eurotiales</taxon>
        <taxon>Aspergillaceae</taxon>
        <taxon>Penicillium</taxon>
    </lineage>
</organism>
<gene>
    <name evidence="1" type="ORF">PENANT_c002G00718</name>
</gene>
<proteinExistence type="predicted"/>
<name>A0A1V6QL38_9EURO</name>
<sequence length="43" mass="4721">MSSICRSDSHRCRTKTTNGVFDLQDVVESVSRQSSFATVLSKG</sequence>
<comment type="caution">
    <text evidence="1">The sequence shown here is derived from an EMBL/GenBank/DDBJ whole genome shotgun (WGS) entry which is preliminary data.</text>
</comment>
<dbReference type="AlphaFoldDB" id="A0A1V6QL38"/>
<dbReference type="EMBL" id="MDYN01000002">
    <property type="protein sequence ID" value="OQD89915.1"/>
    <property type="molecule type" value="Genomic_DNA"/>
</dbReference>